<evidence type="ECO:0000256" key="10">
    <source>
        <dbReference type="ARBA" id="ARBA00023136"/>
    </source>
</evidence>
<dbReference type="VEuPathDB" id="AmoebaDB:NAEGRDRAFT_74651"/>
<evidence type="ECO:0000256" key="2">
    <source>
        <dbReference type="ARBA" id="ARBA00006375"/>
    </source>
</evidence>
<keyword evidence="4" id="KW-0050">Antiport</keyword>
<keyword evidence="9" id="KW-0496">Mitochondrion</keyword>
<evidence type="ECO:0000256" key="12">
    <source>
        <dbReference type="PROSITE-ProRule" id="PRU00282"/>
    </source>
</evidence>
<evidence type="ECO:0000256" key="8">
    <source>
        <dbReference type="ARBA" id="ARBA00022989"/>
    </source>
</evidence>
<evidence type="ECO:0000256" key="3">
    <source>
        <dbReference type="ARBA" id="ARBA00022448"/>
    </source>
</evidence>
<dbReference type="SUPFAM" id="SSF103506">
    <property type="entry name" value="Mitochondrial carrier"/>
    <property type="match status" value="1"/>
</dbReference>
<keyword evidence="15" id="KW-1185">Reference proteome</keyword>
<protein>
    <recommendedName>
        <fullName evidence="13">ADP/ATP translocase</fullName>
    </recommendedName>
    <alternativeName>
        <fullName evidence="13">ADP,ATP carrier protein</fullName>
    </alternativeName>
</protein>
<dbReference type="STRING" id="5762.D2VZX4"/>
<dbReference type="EMBL" id="GG738916">
    <property type="protein sequence ID" value="EFC37608.1"/>
    <property type="molecule type" value="Genomic_DNA"/>
</dbReference>
<dbReference type="GO" id="GO:0005743">
    <property type="term" value="C:mitochondrial inner membrane"/>
    <property type="evidence" value="ECO:0007669"/>
    <property type="project" value="UniProtKB-SubCell"/>
</dbReference>
<comment type="subcellular location">
    <subcellularLocation>
        <location evidence="13">Membrane</location>
        <topology evidence="13">Multi-pass membrane protein</topology>
    </subcellularLocation>
    <subcellularLocation>
        <location evidence="1">Mitochondrion inner membrane</location>
        <topology evidence="1">Multi-pass membrane protein</topology>
    </subcellularLocation>
</comment>
<keyword evidence="3 13" id="KW-0813">Transport</keyword>
<keyword evidence="7" id="KW-0999">Mitochondrion inner membrane</keyword>
<dbReference type="InterPro" id="IPR002113">
    <property type="entry name" value="ADT_euk_type"/>
</dbReference>
<evidence type="ECO:0000256" key="5">
    <source>
        <dbReference type="ARBA" id="ARBA00022692"/>
    </source>
</evidence>
<dbReference type="PANTHER" id="PTHR45635:SF14">
    <property type="entry name" value="ADP_ATP TRANSLOCASE"/>
    <property type="match status" value="1"/>
</dbReference>
<dbReference type="AlphaFoldDB" id="D2VZX4"/>
<dbReference type="GO" id="GO:1990544">
    <property type="term" value="P:mitochondrial ATP transmembrane transport"/>
    <property type="evidence" value="ECO:0007669"/>
    <property type="project" value="InterPro"/>
</dbReference>
<dbReference type="PROSITE" id="PS50920">
    <property type="entry name" value="SOLCAR"/>
    <property type="match status" value="1"/>
</dbReference>
<evidence type="ECO:0000256" key="1">
    <source>
        <dbReference type="ARBA" id="ARBA00004448"/>
    </source>
</evidence>
<comment type="function">
    <text evidence="13">Catalyzes the exchange of ADP and ATP across the membrane.</text>
</comment>
<evidence type="ECO:0000313" key="15">
    <source>
        <dbReference type="Proteomes" id="UP000006671"/>
    </source>
</evidence>
<comment type="similarity">
    <text evidence="2 13">Belongs to the mitochondrial carrier (TC 2.A.29) family.</text>
</comment>
<keyword evidence="5 12" id="KW-0812">Transmembrane</keyword>
<name>D2VZX4_NAEGR</name>
<accession>D2VZX4</accession>
<dbReference type="InterPro" id="IPR023395">
    <property type="entry name" value="MCP_dom_sf"/>
</dbReference>
<reference evidence="14 15" key="1">
    <citation type="journal article" date="2010" name="Cell">
        <title>The genome of Naegleria gruberi illuminates early eukaryotic versatility.</title>
        <authorList>
            <person name="Fritz-Laylin L.K."/>
            <person name="Prochnik S.E."/>
            <person name="Ginger M.L."/>
            <person name="Dacks J.B."/>
            <person name="Carpenter M.L."/>
            <person name="Field M.C."/>
            <person name="Kuo A."/>
            <person name="Paredez A."/>
            <person name="Chapman J."/>
            <person name="Pham J."/>
            <person name="Shu S."/>
            <person name="Neupane R."/>
            <person name="Cipriano M."/>
            <person name="Mancuso J."/>
            <person name="Tu H."/>
            <person name="Salamov A."/>
            <person name="Lindquist E."/>
            <person name="Shapiro H."/>
            <person name="Lucas S."/>
            <person name="Grigoriev I.V."/>
            <person name="Cande W.Z."/>
            <person name="Fulton C."/>
            <person name="Rokhsar D.S."/>
            <person name="Dawson S.C."/>
        </authorList>
    </citation>
    <scope>NUCLEOTIDE SEQUENCE [LARGE SCALE GENOMIC DNA]</scope>
    <source>
        <strain evidence="14 15">NEG-M</strain>
    </source>
</reference>
<dbReference type="GeneID" id="8857583"/>
<comment type="catalytic activity">
    <reaction evidence="11">
        <text>ADP(in) + ATP(out) = ADP(out) + ATP(in)</text>
        <dbReference type="Rhea" id="RHEA:34999"/>
        <dbReference type="ChEBI" id="CHEBI:30616"/>
        <dbReference type="ChEBI" id="CHEBI:456216"/>
    </reaction>
    <physiologicalReaction direction="left-to-right" evidence="11">
        <dbReference type="Rhea" id="RHEA:35000"/>
    </physiologicalReaction>
</comment>
<keyword evidence="10 12" id="KW-0472">Membrane</keyword>
<proteinExistence type="inferred from homology"/>
<dbReference type="InParanoid" id="D2VZX4"/>
<dbReference type="PANTHER" id="PTHR45635">
    <property type="entry name" value="ADP,ATP CARRIER PROTEIN 1-RELATED-RELATED"/>
    <property type="match status" value="1"/>
</dbReference>
<evidence type="ECO:0000256" key="7">
    <source>
        <dbReference type="ARBA" id="ARBA00022792"/>
    </source>
</evidence>
<dbReference type="RefSeq" id="XP_002670352.1">
    <property type="nucleotide sequence ID" value="XM_002670306.1"/>
</dbReference>
<dbReference type="GO" id="GO:0140021">
    <property type="term" value="P:mitochondrial ADP transmembrane transport"/>
    <property type="evidence" value="ECO:0007669"/>
    <property type="project" value="InterPro"/>
</dbReference>
<feature type="repeat" description="Solcar" evidence="12">
    <location>
        <begin position="86"/>
        <end position="159"/>
    </location>
</feature>
<evidence type="ECO:0000256" key="6">
    <source>
        <dbReference type="ARBA" id="ARBA00022737"/>
    </source>
</evidence>
<dbReference type="KEGG" id="ngr:NAEGRDRAFT_74651"/>
<sequence length="159" mass="18390">MLPQYSPVTNQLEYLSGSLAGLSTLSFQYPYDYIFTKEFHYLKPGFRACFNGLSDVAPISILYRGLYFGLFDIWKEMRRDHYSLTKKVVVAQGVSIISGVSVRPFRLATDRALGYDRIQKKFYKGTFRELWKIRNEQGVKGLFKGVMSGYHTCLYFDSV</sequence>
<dbReference type="Proteomes" id="UP000006671">
    <property type="component" value="Unassembled WGS sequence"/>
</dbReference>
<dbReference type="Gene3D" id="1.50.40.10">
    <property type="entry name" value="Mitochondrial carrier domain"/>
    <property type="match status" value="1"/>
</dbReference>
<keyword evidence="8" id="KW-1133">Transmembrane helix</keyword>
<organism evidence="15">
    <name type="scientific">Naegleria gruberi</name>
    <name type="common">Amoeba</name>
    <dbReference type="NCBI Taxonomy" id="5762"/>
    <lineage>
        <taxon>Eukaryota</taxon>
        <taxon>Discoba</taxon>
        <taxon>Heterolobosea</taxon>
        <taxon>Tetramitia</taxon>
        <taxon>Eutetramitia</taxon>
        <taxon>Vahlkampfiidae</taxon>
        <taxon>Naegleria</taxon>
    </lineage>
</organism>
<evidence type="ECO:0000256" key="13">
    <source>
        <dbReference type="RuleBase" id="RU368008"/>
    </source>
</evidence>
<dbReference type="InterPro" id="IPR018108">
    <property type="entry name" value="MCP_transmembrane"/>
</dbReference>
<dbReference type="GO" id="GO:0005471">
    <property type="term" value="F:ATP:ADP antiporter activity"/>
    <property type="evidence" value="ECO:0007669"/>
    <property type="project" value="UniProtKB-UniRule"/>
</dbReference>
<evidence type="ECO:0000256" key="9">
    <source>
        <dbReference type="ARBA" id="ARBA00023128"/>
    </source>
</evidence>
<evidence type="ECO:0000313" key="14">
    <source>
        <dbReference type="EMBL" id="EFC37608.1"/>
    </source>
</evidence>
<evidence type="ECO:0000256" key="4">
    <source>
        <dbReference type="ARBA" id="ARBA00022449"/>
    </source>
</evidence>
<comment type="subunit">
    <text evidence="13">Monomer.</text>
</comment>
<evidence type="ECO:0000256" key="11">
    <source>
        <dbReference type="ARBA" id="ARBA00024143"/>
    </source>
</evidence>
<gene>
    <name evidence="14" type="ORF">NAEGRDRAFT_74651</name>
</gene>
<keyword evidence="6" id="KW-0677">Repeat</keyword>